<organism evidence="8">
    <name type="scientific">Desertifilum tharense IPPAS B-1220</name>
    <dbReference type="NCBI Taxonomy" id="1781255"/>
    <lineage>
        <taxon>Bacteria</taxon>
        <taxon>Bacillati</taxon>
        <taxon>Cyanobacteriota</taxon>
        <taxon>Cyanophyceae</taxon>
        <taxon>Desertifilales</taxon>
        <taxon>Desertifilaceae</taxon>
        <taxon>Desertifilum</taxon>
    </lineage>
</organism>
<reference evidence="8" key="1">
    <citation type="submission" date="2016-09" db="EMBL/GenBank/DDBJ databases">
        <title>Draft genome of thermotolerant cyanobacterium Desertifilum sp. strain IPPAS B-1220.</title>
        <authorList>
            <person name="Sinetova M.A."/>
            <person name="Bolakhan K."/>
            <person name="Zayadan B.K."/>
            <person name="Mironov K.S."/>
            <person name="Ustinova V."/>
            <person name="Kupriyanova E.V."/>
            <person name="Sidorov R.A."/>
            <person name="Skrypnik A.N."/>
            <person name="Gogoleva N.E."/>
            <person name="Gogolev Y.V."/>
            <person name="Los D.A."/>
        </authorList>
    </citation>
    <scope>NUCLEOTIDE SEQUENCE [LARGE SCALE GENOMIC DNA]</scope>
    <source>
        <strain evidence="8">IPPAS B-1220</strain>
    </source>
</reference>
<dbReference type="GO" id="GO:0006304">
    <property type="term" value="P:DNA modification"/>
    <property type="evidence" value="ECO:0007669"/>
    <property type="project" value="InterPro"/>
</dbReference>
<comment type="caution">
    <text evidence="8">The sequence shown here is derived from an EMBL/GenBank/DDBJ whole genome shotgun (WGS) entry which is preliminary data.</text>
</comment>
<keyword evidence="2" id="KW-0489">Methyltransferase</keyword>
<dbReference type="InterPro" id="IPR029063">
    <property type="entry name" value="SAM-dependent_MTases_sf"/>
</dbReference>
<evidence type="ECO:0000256" key="4">
    <source>
        <dbReference type="ARBA" id="ARBA00022691"/>
    </source>
</evidence>
<dbReference type="PRINTS" id="PR00507">
    <property type="entry name" value="N12N6MTFRASE"/>
</dbReference>
<sequence length="1331" mass="153768">MALDFSRTRDLLYDFDFSELFIDVLGWSQPSTKKALSLEIEEKSYQYKRIAEASGVVVFEVMAEDGKIPEAKERSAIHKEITERIAENLLIFVDEERTRSLWYWVKREGTKRYFRDHLYVKGQPGDLFLGKLGSLVIDIADLEVSEPSVVEIAQKLQSGFDVERVTKKFYKEFQEEHQIFLQFIRGIENEVDRRWYTSVILNRLMFVYFLQRKGFIDNGDLDYLQNKLKQSQQRGEDCFFREFLQTLFFEGFAKPEAERKPEAQALIGRVKYLNGGLFLKHRIEQDYPSIAIADEGFEKILGLFSRYSWNLDDTPGGKDDEINPDVLGYIFEKYINQKAFGAYYTRPEITEYLCDRTINKLILDRVNSASDRQFEDINELLIKLDATLCDRLIHDILPNLSLLDPACGSGAFLVAAMKTLISVYTAVIGTVKLKGDRRLKKWLAEVEKNHPSLSYFVKKRIITDNLYGVDIMEEATEIAKLRLFLALVSSAQEVEELEPLPNIDFNIMAGNSLIGLIRVDEEGFDAVGESRQGNLLQLLAASNYRQILEEKNRSIEQYKKHAFASGEVEGTSQESRLQILRDHIDKVNRESIAKLNQLLLNEFSTKLGIKYEEAQLKGKPKKRVLRIEDIEALKPFHWGYHFDKIIEERGGFDAIITNPPWDVFQTDEKEFFQQYLPSIKKNTLRIEHWEEKKEELLSEPYVEQEWLRYASTFSHQLTYFKKAERYSNQISIINDKAVGNKPNLYSLFTETCFNLLGHSGKCGIVVQSGLFSDLGTKKLRETLFNKAEINGIFGFNNHKGIFSEVHRSFKFIILTLNKQNYTTEFPTAFMRQDINELERFPNPENLVISVDLIRQISPDSLSISEFKNLAELKLSSKLLNHPFLTDSQKGWGINLYGEELNMTRSKQYFKIFETGNPVYEGGMIWHFNHCYSKPRYWIIESEIRNLFLNKRQKRIKSLKETPEDLKNDYEAYRLAIRKIARSEDSRSLISTIIPPYAFAGNSLSVNFPFHNLEEKYNELQISNSELLCLTAVLNSLIVDHVLRQRINSNLNLFYLNQLPVPRLYAGDRYFNEIVERAAKLICTTPEFDDLAQEVGLGSHQNGVTDETERAKLRAELDGMIAHLYGLTEDEFKHILSTFPIVPEATKQAALEAYKTFTPLTGDPEIINLITQGESAQLEFKSSARWDMRENKQNKVMEEVILKTVAGFLNSHQGGTVLIGVDDDGNILGLNHDYQTLKKKNRDGYQLFLINDLLLKELGKDLAPYLQITFHEVEGQEVCRIILNPSPRPAYLKLKDSKSGQTKECFFIRTGNLTSQLDNPSEIHNYCKNRWP</sequence>
<dbReference type="GO" id="GO:0032259">
    <property type="term" value="P:methylation"/>
    <property type="evidence" value="ECO:0007669"/>
    <property type="project" value="UniProtKB-KW"/>
</dbReference>
<dbReference type="InterPro" id="IPR007421">
    <property type="entry name" value="Schlafen_AlbA_2_dom"/>
</dbReference>
<accession>A0A1E5QQI0</accession>
<dbReference type="InterPro" id="IPR011639">
    <property type="entry name" value="MethylTrfase_TaqI-like_dom"/>
</dbReference>
<dbReference type="EC" id="2.1.1.72" evidence="1"/>
<dbReference type="Pfam" id="PF04326">
    <property type="entry name" value="SLFN_AlbA_2"/>
    <property type="match status" value="1"/>
</dbReference>
<dbReference type="PROSITE" id="PS00092">
    <property type="entry name" value="N6_MTASE"/>
    <property type="match status" value="1"/>
</dbReference>
<protein>
    <recommendedName>
        <fullName evidence="1">site-specific DNA-methyltransferase (adenine-specific)</fullName>
        <ecNumber evidence="1">2.1.1.72</ecNumber>
    </recommendedName>
</protein>
<dbReference type="GO" id="GO:0009007">
    <property type="term" value="F:site-specific DNA-methyltransferase (adenine-specific) activity"/>
    <property type="evidence" value="ECO:0007669"/>
    <property type="project" value="UniProtKB-EC"/>
</dbReference>
<dbReference type="Pfam" id="PF07669">
    <property type="entry name" value="Eco57I"/>
    <property type="match status" value="2"/>
</dbReference>
<evidence type="ECO:0000259" key="6">
    <source>
        <dbReference type="Pfam" id="PF04326"/>
    </source>
</evidence>
<feature type="domain" description="Type II methyltransferase M.TaqI-like" evidence="7">
    <location>
        <begin position="465"/>
        <end position="675"/>
    </location>
</feature>
<comment type="catalytic activity">
    <reaction evidence="5">
        <text>a 2'-deoxyadenosine in DNA + S-adenosyl-L-methionine = an N(6)-methyl-2'-deoxyadenosine in DNA + S-adenosyl-L-homocysteine + H(+)</text>
        <dbReference type="Rhea" id="RHEA:15197"/>
        <dbReference type="Rhea" id="RHEA-COMP:12418"/>
        <dbReference type="Rhea" id="RHEA-COMP:12419"/>
        <dbReference type="ChEBI" id="CHEBI:15378"/>
        <dbReference type="ChEBI" id="CHEBI:57856"/>
        <dbReference type="ChEBI" id="CHEBI:59789"/>
        <dbReference type="ChEBI" id="CHEBI:90615"/>
        <dbReference type="ChEBI" id="CHEBI:90616"/>
        <dbReference type="EC" id="2.1.1.72"/>
    </reaction>
</comment>
<dbReference type="InterPro" id="IPR050953">
    <property type="entry name" value="N4_N6_ade-DNA_methylase"/>
</dbReference>
<keyword evidence="4" id="KW-0949">S-adenosyl-L-methionine</keyword>
<feature type="domain" description="Type II methyltransferase M.TaqI-like" evidence="7">
    <location>
        <begin position="736"/>
        <end position="802"/>
    </location>
</feature>
<dbReference type="OrthoDB" id="9806213at2"/>
<dbReference type="Gene3D" id="3.40.50.150">
    <property type="entry name" value="Vaccinia Virus protein VP39"/>
    <property type="match status" value="2"/>
</dbReference>
<dbReference type="EMBL" id="MJGC01000025">
    <property type="protein sequence ID" value="OEJ76874.1"/>
    <property type="molecule type" value="Genomic_DNA"/>
</dbReference>
<dbReference type="SUPFAM" id="SSF53335">
    <property type="entry name" value="S-adenosyl-L-methionine-dependent methyltransferases"/>
    <property type="match status" value="1"/>
</dbReference>
<dbReference type="STRING" id="1781255.BH720_02545"/>
<evidence type="ECO:0000256" key="3">
    <source>
        <dbReference type="ARBA" id="ARBA00022679"/>
    </source>
</evidence>
<gene>
    <name evidence="8" type="ORF">BH720_02545</name>
</gene>
<evidence type="ECO:0000259" key="7">
    <source>
        <dbReference type="Pfam" id="PF07669"/>
    </source>
</evidence>
<dbReference type="Gene3D" id="3.30.950.30">
    <property type="entry name" value="Schlafen, AAA domain"/>
    <property type="match status" value="1"/>
</dbReference>
<proteinExistence type="predicted"/>
<evidence type="ECO:0000256" key="1">
    <source>
        <dbReference type="ARBA" id="ARBA00011900"/>
    </source>
</evidence>
<dbReference type="GO" id="GO:0003676">
    <property type="term" value="F:nucleic acid binding"/>
    <property type="evidence" value="ECO:0007669"/>
    <property type="project" value="InterPro"/>
</dbReference>
<dbReference type="PANTHER" id="PTHR33841">
    <property type="entry name" value="DNA METHYLTRANSFERASE YEEA-RELATED"/>
    <property type="match status" value="1"/>
</dbReference>
<keyword evidence="3" id="KW-0808">Transferase</keyword>
<feature type="domain" description="Schlafen AlbA-2" evidence="6">
    <location>
        <begin position="1173"/>
        <end position="1315"/>
    </location>
</feature>
<dbReference type="InterPro" id="IPR002052">
    <property type="entry name" value="DNA_methylase_N6_adenine_CS"/>
</dbReference>
<evidence type="ECO:0000313" key="8">
    <source>
        <dbReference type="EMBL" id="OEJ76874.1"/>
    </source>
</evidence>
<dbReference type="PANTHER" id="PTHR33841:SF1">
    <property type="entry name" value="DNA METHYLTRANSFERASE A"/>
    <property type="match status" value="1"/>
</dbReference>
<name>A0A1E5QQI0_9CYAN</name>
<dbReference type="REBASE" id="172427">
    <property type="entry name" value="DspB1220ORF2545P"/>
</dbReference>
<evidence type="ECO:0000256" key="2">
    <source>
        <dbReference type="ARBA" id="ARBA00022603"/>
    </source>
</evidence>
<evidence type="ECO:0000256" key="5">
    <source>
        <dbReference type="ARBA" id="ARBA00047942"/>
    </source>
</evidence>
<dbReference type="RefSeq" id="WP_069965583.1">
    <property type="nucleotide sequence ID" value="NZ_CM124774.1"/>
</dbReference>
<dbReference type="InterPro" id="IPR038461">
    <property type="entry name" value="Schlafen_AlbA_2_dom_sf"/>
</dbReference>